<feature type="domain" description="DUF5753" evidence="1">
    <location>
        <begin position="121"/>
        <end position="300"/>
    </location>
</feature>
<evidence type="ECO:0000313" key="2">
    <source>
        <dbReference type="EMBL" id="MBU7598827.1"/>
    </source>
</evidence>
<proteinExistence type="predicted"/>
<comment type="caution">
    <text evidence="2">The sequence shown here is derived from an EMBL/GenBank/DDBJ whole genome shotgun (WGS) entry which is preliminary data.</text>
</comment>
<sequence length="306" mass="34124">MAAQPEPVGPAPSETSVRRILSTPLGGPTVLRIVLGTHLRRLREASHITREAAGDAIRGSHAKISRLELGRVGYKERDVADLLTLYGVHDAAQREEFLTLARHANNPGWWHKYSDVLPGWLETLLGLEEAASVIRTYEMQFVPALLQTPEYARAVCELAHPAATPEETERRVGLRMRRQDLLRRPEGPRLWAVIDEAALRRPLGGRAVMRGQFEHLQRLAEHPRVTIQIAPFRLGGLAATGGPVTILRFGEPDLPDIVHLEQLTSALYLDKRTEVETYMVVMDRLFAAAETHESSVAFLGRVLAEM</sequence>
<organism evidence="2 3">
    <name type="scientific">Streptomyces tardus</name>
    <dbReference type="NCBI Taxonomy" id="2780544"/>
    <lineage>
        <taxon>Bacteria</taxon>
        <taxon>Bacillati</taxon>
        <taxon>Actinomycetota</taxon>
        <taxon>Actinomycetes</taxon>
        <taxon>Kitasatosporales</taxon>
        <taxon>Streptomycetaceae</taxon>
        <taxon>Streptomyces</taxon>
    </lineage>
</organism>
<dbReference type="Gene3D" id="1.10.260.40">
    <property type="entry name" value="lambda repressor-like DNA-binding domains"/>
    <property type="match status" value="1"/>
</dbReference>
<dbReference type="Pfam" id="PF13560">
    <property type="entry name" value="HTH_31"/>
    <property type="match status" value="1"/>
</dbReference>
<dbReference type="AlphaFoldDB" id="A0A949JG49"/>
<evidence type="ECO:0000313" key="3">
    <source>
        <dbReference type="Proteomes" id="UP000694501"/>
    </source>
</evidence>
<dbReference type="Pfam" id="PF19054">
    <property type="entry name" value="DUF5753"/>
    <property type="match status" value="1"/>
</dbReference>
<keyword evidence="3" id="KW-1185">Reference proteome</keyword>
<gene>
    <name evidence="2" type="ORF">JGS22_014700</name>
</gene>
<dbReference type="SUPFAM" id="SSF47413">
    <property type="entry name" value="lambda repressor-like DNA-binding domains"/>
    <property type="match status" value="1"/>
</dbReference>
<accession>A0A949JG49</accession>
<reference evidence="2" key="1">
    <citation type="submission" date="2021-06" db="EMBL/GenBank/DDBJ databases">
        <title>Sequencing of actinobacteria type strains.</title>
        <authorList>
            <person name="Nguyen G.-S."/>
            <person name="Wentzel A."/>
        </authorList>
    </citation>
    <scope>NUCLEOTIDE SEQUENCE</scope>
    <source>
        <strain evidence="2">P38-E01</strain>
    </source>
</reference>
<dbReference type="GO" id="GO:0003677">
    <property type="term" value="F:DNA binding"/>
    <property type="evidence" value="ECO:0007669"/>
    <property type="project" value="InterPro"/>
</dbReference>
<dbReference type="EMBL" id="JAELVF020000001">
    <property type="protein sequence ID" value="MBU7598827.1"/>
    <property type="molecule type" value="Genomic_DNA"/>
</dbReference>
<dbReference type="InterPro" id="IPR001387">
    <property type="entry name" value="Cro/C1-type_HTH"/>
</dbReference>
<dbReference type="InterPro" id="IPR010982">
    <property type="entry name" value="Lambda_DNA-bd_dom_sf"/>
</dbReference>
<evidence type="ECO:0000259" key="1">
    <source>
        <dbReference type="Pfam" id="PF19054"/>
    </source>
</evidence>
<dbReference type="InterPro" id="IPR043917">
    <property type="entry name" value="DUF5753"/>
</dbReference>
<dbReference type="CDD" id="cd00093">
    <property type="entry name" value="HTH_XRE"/>
    <property type="match status" value="1"/>
</dbReference>
<name>A0A949JG49_9ACTN</name>
<protein>
    <submittedName>
        <fullName evidence="2">Helix-turn-helix domain-containing protein</fullName>
    </submittedName>
</protein>
<dbReference type="Proteomes" id="UP000694501">
    <property type="component" value="Unassembled WGS sequence"/>
</dbReference>
<dbReference type="RefSeq" id="WP_211040761.1">
    <property type="nucleotide sequence ID" value="NZ_JAELVF020000001.1"/>
</dbReference>